<evidence type="ECO:0000313" key="3">
    <source>
        <dbReference type="Proteomes" id="UP001497602"/>
    </source>
</evidence>
<keyword evidence="3" id="KW-1185">Reference proteome</keyword>
<evidence type="ECO:0000313" key="2">
    <source>
        <dbReference type="EMBL" id="CAL2106343.1"/>
    </source>
</evidence>
<feature type="chain" id="PRO_5046614269" evidence="1">
    <location>
        <begin position="21"/>
        <end position="387"/>
    </location>
</feature>
<keyword evidence="1" id="KW-0732">Signal</keyword>
<gene>
    <name evidence="2" type="ORF">T190115A13A_200059</name>
</gene>
<dbReference type="Proteomes" id="UP001497602">
    <property type="component" value="Unassembled WGS sequence"/>
</dbReference>
<sequence>MKNFLSILIMVTLMPFSNNAQTAFHNFGNVKLHENANIGFHTDFINDGSLDNDNLGLAGFYSDSELRAISGDNRAVFHNLEIDALNDVELHTSIGVTNEMSFVNGRIYTPRNLIDVSLDYINHQLYVGEDNLRYVDGYASVLNQGEFIFPIGDDNRLRPMILPSENTNNSYKGAYYFNNPNTPPTHFTEQFTTTEKQVFLNNISNHEFWDLDGAKPTKITLTWDDKSQINTISESIQFLRVVGWSKIEGRWIDLGRSSVEGTYTTGKLTSNEFVPDDYTIITFGSEFPDGELADMNLIFTPNGDNVNQTLVFEGLEQYKNNNLEIFNRWGNIVYETDNYKNNWEGKSNGRVTVDGDNNLPVGTYFYVLKLGNDSLSKTQKGWVYIQR</sequence>
<name>A0ABM9PKY4_9FLAO</name>
<dbReference type="Pfam" id="PF13585">
    <property type="entry name" value="CHU_C"/>
    <property type="match status" value="1"/>
</dbReference>
<dbReference type="NCBIfam" id="TIGR04131">
    <property type="entry name" value="Bac_Flav_CTERM"/>
    <property type="match status" value="1"/>
</dbReference>
<dbReference type="InterPro" id="IPR026341">
    <property type="entry name" value="T9SS_type_B"/>
</dbReference>
<reference evidence="2 3" key="1">
    <citation type="submission" date="2024-05" db="EMBL/GenBank/DDBJ databases">
        <authorList>
            <person name="Duchaud E."/>
        </authorList>
    </citation>
    <scope>NUCLEOTIDE SEQUENCE [LARGE SCALE GENOMIC DNA]</scope>
    <source>
        <strain evidence="2">Ena-SAMPLE-TAB-13-05-2024-13:56:06:370-140305</strain>
    </source>
</reference>
<comment type="caution">
    <text evidence="2">The sequence shown here is derived from an EMBL/GenBank/DDBJ whole genome shotgun (WGS) entry which is preliminary data.</text>
</comment>
<feature type="signal peptide" evidence="1">
    <location>
        <begin position="1"/>
        <end position="20"/>
    </location>
</feature>
<protein>
    <submittedName>
        <fullName evidence="2">Gliding motility-associated C-terminal domain-containing protein</fullName>
    </submittedName>
</protein>
<proteinExistence type="predicted"/>
<evidence type="ECO:0000256" key="1">
    <source>
        <dbReference type="SAM" id="SignalP"/>
    </source>
</evidence>
<organism evidence="2 3">
    <name type="scientific">Tenacibaculum vairaonense</name>
    <dbReference type="NCBI Taxonomy" id="3137860"/>
    <lineage>
        <taxon>Bacteria</taxon>
        <taxon>Pseudomonadati</taxon>
        <taxon>Bacteroidota</taxon>
        <taxon>Flavobacteriia</taxon>
        <taxon>Flavobacteriales</taxon>
        <taxon>Flavobacteriaceae</taxon>
        <taxon>Tenacibaculum</taxon>
    </lineage>
</organism>
<accession>A0ABM9PKY4</accession>
<dbReference type="EMBL" id="CAXJRC010000012">
    <property type="protein sequence ID" value="CAL2106343.1"/>
    <property type="molecule type" value="Genomic_DNA"/>
</dbReference>
<dbReference type="RefSeq" id="WP_348738108.1">
    <property type="nucleotide sequence ID" value="NZ_CAXJRC010000012.1"/>
</dbReference>